<dbReference type="GO" id="GO:0043682">
    <property type="term" value="F:P-type divalent copper transporter activity"/>
    <property type="evidence" value="ECO:0007669"/>
    <property type="project" value="TreeGrafter"/>
</dbReference>
<dbReference type="SFLD" id="SFLDF00027">
    <property type="entry name" value="p-type_atpase"/>
    <property type="match status" value="1"/>
</dbReference>
<dbReference type="RefSeq" id="WP_057829723.1">
    <property type="nucleotide sequence ID" value="NZ_AYZE01000016.1"/>
</dbReference>
<dbReference type="NCBIfam" id="TIGR01525">
    <property type="entry name" value="ATPase-IB_hvy"/>
    <property type="match status" value="1"/>
</dbReference>
<keyword evidence="16" id="KW-1003">Cell membrane</keyword>
<evidence type="ECO:0000256" key="2">
    <source>
        <dbReference type="ARBA" id="ARBA00006024"/>
    </source>
</evidence>
<evidence type="ECO:0000256" key="7">
    <source>
        <dbReference type="ARBA" id="ARBA00022741"/>
    </source>
</evidence>
<dbReference type="SFLD" id="SFLDG00002">
    <property type="entry name" value="C1.7:_P-type_atpase_like"/>
    <property type="match status" value="1"/>
</dbReference>
<dbReference type="InterPro" id="IPR001757">
    <property type="entry name" value="P_typ_ATPase"/>
</dbReference>
<dbReference type="STRING" id="1423729.FC80_GL001512"/>
<dbReference type="InterPro" id="IPR008250">
    <property type="entry name" value="ATPase_P-typ_transduc_dom_A_sf"/>
</dbReference>
<dbReference type="PANTHER" id="PTHR43520">
    <property type="entry name" value="ATP7, ISOFORM B"/>
    <property type="match status" value="1"/>
</dbReference>
<organism evidence="18 19">
    <name type="scientific">Liquorilactobacillus cacaonum DSM 21116</name>
    <dbReference type="NCBI Taxonomy" id="1423729"/>
    <lineage>
        <taxon>Bacteria</taxon>
        <taxon>Bacillati</taxon>
        <taxon>Bacillota</taxon>
        <taxon>Bacilli</taxon>
        <taxon>Lactobacillales</taxon>
        <taxon>Lactobacillaceae</taxon>
        <taxon>Liquorilactobacillus</taxon>
    </lineage>
</organism>
<dbReference type="GO" id="GO:0005507">
    <property type="term" value="F:copper ion binding"/>
    <property type="evidence" value="ECO:0007669"/>
    <property type="project" value="TreeGrafter"/>
</dbReference>
<dbReference type="InterPro" id="IPR017969">
    <property type="entry name" value="Heavy-metal-associated_CS"/>
</dbReference>
<keyword evidence="8" id="KW-0187">Copper transport</keyword>
<evidence type="ECO:0000256" key="15">
    <source>
        <dbReference type="ARBA" id="ARBA00049289"/>
    </source>
</evidence>
<name>A0A0R2CEK7_9LACO</name>
<evidence type="ECO:0000256" key="14">
    <source>
        <dbReference type="ARBA" id="ARBA00023136"/>
    </source>
</evidence>
<dbReference type="InterPro" id="IPR023214">
    <property type="entry name" value="HAD_sf"/>
</dbReference>
<dbReference type="InterPro" id="IPR023299">
    <property type="entry name" value="ATPase_P-typ_cyto_dom_N"/>
</dbReference>
<dbReference type="PRINTS" id="PR00943">
    <property type="entry name" value="CUATPASE"/>
</dbReference>
<dbReference type="AlphaFoldDB" id="A0A0R2CEK7"/>
<dbReference type="PRINTS" id="PR00119">
    <property type="entry name" value="CATATPASE"/>
</dbReference>
<dbReference type="NCBIfam" id="TIGR01494">
    <property type="entry name" value="ATPase_P-type"/>
    <property type="match status" value="1"/>
</dbReference>
<dbReference type="PROSITE" id="PS50846">
    <property type="entry name" value="HMA_2"/>
    <property type="match status" value="1"/>
</dbReference>
<keyword evidence="10" id="KW-1278">Translocase</keyword>
<evidence type="ECO:0000256" key="10">
    <source>
        <dbReference type="ARBA" id="ARBA00022967"/>
    </source>
</evidence>
<evidence type="ECO:0000256" key="1">
    <source>
        <dbReference type="ARBA" id="ARBA00004651"/>
    </source>
</evidence>
<keyword evidence="6 16" id="KW-0479">Metal-binding</keyword>
<dbReference type="Gene3D" id="3.40.1110.10">
    <property type="entry name" value="Calcium-transporting ATPase, cytoplasmic domain N"/>
    <property type="match status" value="1"/>
</dbReference>
<proteinExistence type="inferred from homology"/>
<dbReference type="SUPFAM" id="SSF81665">
    <property type="entry name" value="Calcium ATPase, transmembrane domain M"/>
    <property type="match status" value="1"/>
</dbReference>
<evidence type="ECO:0000256" key="11">
    <source>
        <dbReference type="ARBA" id="ARBA00022989"/>
    </source>
</evidence>
<dbReference type="InterPro" id="IPR059000">
    <property type="entry name" value="ATPase_P-type_domA"/>
</dbReference>
<dbReference type="Proteomes" id="UP000051131">
    <property type="component" value="Unassembled WGS sequence"/>
</dbReference>
<dbReference type="SUPFAM" id="SSF56784">
    <property type="entry name" value="HAD-like"/>
    <property type="match status" value="1"/>
</dbReference>
<dbReference type="PROSITE" id="PS00154">
    <property type="entry name" value="ATPASE_E1_E2"/>
    <property type="match status" value="1"/>
</dbReference>
<dbReference type="GO" id="GO:0140581">
    <property type="term" value="F:P-type monovalent copper transporter activity"/>
    <property type="evidence" value="ECO:0007669"/>
    <property type="project" value="UniProtKB-EC"/>
</dbReference>
<dbReference type="InterPro" id="IPR036412">
    <property type="entry name" value="HAD-like_sf"/>
</dbReference>
<dbReference type="Gene3D" id="3.40.50.1000">
    <property type="entry name" value="HAD superfamily/HAD-like"/>
    <property type="match status" value="1"/>
</dbReference>
<sequence>MTTKKEDYAIDGMVCATCSLTIEKAVGKLAGINDVSVNLTTEKMNVAYDSSKLDEQKIIAAVVNSGYGAKLLTGAADEEERRTLAKTKQISNLWNHFIYSAIFIIPLLYVAMGSMFGLWVPGFMNPDANPKIFVAIELLLVLPVIVLNRDYFRIGLKALFKGHPNMDSLVALGSGAAFIYSLFGTVMIFGGNFSYINQLYYEAAGTILTLITLGKYFEILSKGKTSSAIKKLLNLVPKTANVLIDGKEQEVSLEKLKLKDIVIVRPGQKIPVDGVIIEGKSNVDEALLTGESMPTKKGQGDTVIGGTLNQTGIFKLSVTKAPNDTVLSQIVRLVEDAQSQKAPIAKIADRVSAIFVPTVIVLALMAGLAWFLIGHESFSFSLTIMIAVLVIACPCALGLATPTAIMVGTGKGAENGVFFKSGVSLETLKNIETVILDKTGTITTGNPTVTDILSFGEYSKDKLISFAATVEDNSQHPLAKAILEYARKRGIKILPSTDFQLIEGMGIQATIQDIHVSLGNTKLMQESQIDISEVVFQADEFASQGKTPLLVAVDSQIAGIIAVADPIKKTSQKAIIRLKKAGLNVLMITGDNAKTAAAVAKQVGITEIKSEVMPADKSKYVKALQGEGKLVAMVGDGINDAPALAQADVGIAIGSGTDVAIDAADVVLMHSDLADVEVAYQLSQATIRNIKENLFWAFAYNMLGIPVAMGILFLFGGPLLNPMIAGVAMSFSSVSVLLNALRLKSFRSPKKA</sequence>
<evidence type="ECO:0000256" key="9">
    <source>
        <dbReference type="ARBA" id="ARBA00022840"/>
    </source>
</evidence>
<dbReference type="CDD" id="cd00371">
    <property type="entry name" value="HMA"/>
    <property type="match status" value="1"/>
</dbReference>
<gene>
    <name evidence="18" type="ORF">FC80_GL001512</name>
</gene>
<evidence type="ECO:0000313" key="18">
    <source>
        <dbReference type="EMBL" id="KRM90175.1"/>
    </source>
</evidence>
<dbReference type="FunFam" id="3.40.50.1000:FF:000144">
    <property type="entry name" value="copper-transporting ATPase 1 isoform X2"/>
    <property type="match status" value="1"/>
</dbReference>
<keyword evidence="9 16" id="KW-0067">ATP-binding</keyword>
<dbReference type="GO" id="GO:0005524">
    <property type="term" value="F:ATP binding"/>
    <property type="evidence" value="ECO:0007669"/>
    <property type="project" value="UniProtKB-UniRule"/>
</dbReference>
<feature type="transmembrane region" description="Helical" evidence="16">
    <location>
        <begin position="694"/>
        <end position="717"/>
    </location>
</feature>
<dbReference type="EC" id="7.2.2.8" evidence="3"/>
<dbReference type="SFLD" id="SFLDS00003">
    <property type="entry name" value="Haloacid_Dehalogenase"/>
    <property type="match status" value="1"/>
</dbReference>
<dbReference type="GO" id="GO:0055070">
    <property type="term" value="P:copper ion homeostasis"/>
    <property type="evidence" value="ECO:0007669"/>
    <property type="project" value="TreeGrafter"/>
</dbReference>
<dbReference type="NCBIfam" id="TIGR01511">
    <property type="entry name" value="ATPase-IB1_Cu"/>
    <property type="match status" value="1"/>
</dbReference>
<keyword evidence="5 16" id="KW-0812">Transmembrane</keyword>
<feature type="transmembrane region" description="Helical" evidence="16">
    <location>
        <begin position="379"/>
        <end position="401"/>
    </location>
</feature>
<dbReference type="InterPro" id="IPR027256">
    <property type="entry name" value="P-typ_ATPase_IB"/>
</dbReference>
<evidence type="ECO:0000256" key="12">
    <source>
        <dbReference type="ARBA" id="ARBA00023008"/>
    </source>
</evidence>
<evidence type="ECO:0000256" key="16">
    <source>
        <dbReference type="RuleBase" id="RU362081"/>
    </source>
</evidence>
<comment type="caution">
    <text evidence="18">The sequence shown here is derived from an EMBL/GenBank/DDBJ whole genome shotgun (WGS) entry which is preliminary data.</text>
</comment>
<feature type="transmembrane region" description="Helical" evidence="16">
    <location>
        <begin position="723"/>
        <end position="741"/>
    </location>
</feature>
<comment type="similarity">
    <text evidence="2 16">Belongs to the cation transport ATPase (P-type) (TC 3.A.3) family. Type IB subfamily.</text>
</comment>
<dbReference type="FunFam" id="2.70.150.10:FF:000002">
    <property type="entry name" value="Copper-transporting ATPase 1, putative"/>
    <property type="match status" value="1"/>
</dbReference>
<evidence type="ECO:0000256" key="8">
    <source>
        <dbReference type="ARBA" id="ARBA00022796"/>
    </source>
</evidence>
<dbReference type="Pfam" id="PF00403">
    <property type="entry name" value="HMA"/>
    <property type="match status" value="1"/>
</dbReference>
<feature type="domain" description="HMA" evidence="17">
    <location>
        <begin position="4"/>
        <end position="70"/>
    </location>
</feature>
<keyword evidence="12" id="KW-0186">Copper</keyword>
<keyword evidence="14 16" id="KW-0472">Membrane</keyword>
<accession>A0A0R2CEK7</accession>
<comment type="subcellular location">
    <subcellularLocation>
        <location evidence="1">Cell membrane</location>
        <topology evidence="1">Multi-pass membrane protein</topology>
    </subcellularLocation>
</comment>
<dbReference type="PATRIC" id="fig|1423729.3.peg.1534"/>
<feature type="transmembrane region" description="Helical" evidence="16">
    <location>
        <begin position="97"/>
        <end position="120"/>
    </location>
</feature>
<evidence type="ECO:0000256" key="6">
    <source>
        <dbReference type="ARBA" id="ARBA00022723"/>
    </source>
</evidence>
<reference evidence="18 19" key="1">
    <citation type="journal article" date="2015" name="Genome Announc.">
        <title>Expanding the biotechnology potential of lactobacilli through comparative genomics of 213 strains and associated genera.</title>
        <authorList>
            <person name="Sun Z."/>
            <person name="Harris H.M."/>
            <person name="McCann A."/>
            <person name="Guo C."/>
            <person name="Argimon S."/>
            <person name="Zhang W."/>
            <person name="Yang X."/>
            <person name="Jeffery I.B."/>
            <person name="Cooney J.C."/>
            <person name="Kagawa T.F."/>
            <person name="Liu W."/>
            <person name="Song Y."/>
            <person name="Salvetti E."/>
            <person name="Wrobel A."/>
            <person name="Rasinkangas P."/>
            <person name="Parkhill J."/>
            <person name="Rea M.C."/>
            <person name="O'Sullivan O."/>
            <person name="Ritari J."/>
            <person name="Douillard F.P."/>
            <person name="Paul Ross R."/>
            <person name="Yang R."/>
            <person name="Briner A.E."/>
            <person name="Felis G.E."/>
            <person name="de Vos W.M."/>
            <person name="Barrangou R."/>
            <person name="Klaenhammer T.R."/>
            <person name="Caufield P.W."/>
            <person name="Cui Y."/>
            <person name="Zhang H."/>
            <person name="O'Toole P.W."/>
        </authorList>
    </citation>
    <scope>NUCLEOTIDE SEQUENCE [LARGE SCALE GENOMIC DNA]</scope>
    <source>
        <strain evidence="18 19">DSM 21116</strain>
    </source>
</reference>
<dbReference type="PROSITE" id="PS01047">
    <property type="entry name" value="HMA_1"/>
    <property type="match status" value="1"/>
</dbReference>
<evidence type="ECO:0000256" key="3">
    <source>
        <dbReference type="ARBA" id="ARBA00012517"/>
    </source>
</evidence>
<feature type="transmembrane region" description="Helical" evidence="16">
    <location>
        <begin position="169"/>
        <end position="193"/>
    </location>
</feature>
<keyword evidence="19" id="KW-1185">Reference proteome</keyword>
<dbReference type="GO" id="GO:0016887">
    <property type="term" value="F:ATP hydrolysis activity"/>
    <property type="evidence" value="ECO:0007669"/>
    <property type="project" value="InterPro"/>
</dbReference>
<feature type="transmembrane region" description="Helical" evidence="16">
    <location>
        <begin position="199"/>
        <end position="217"/>
    </location>
</feature>
<evidence type="ECO:0000259" key="17">
    <source>
        <dbReference type="PROSITE" id="PS50846"/>
    </source>
</evidence>
<keyword evidence="4" id="KW-0813">Transport</keyword>
<evidence type="ECO:0000256" key="4">
    <source>
        <dbReference type="ARBA" id="ARBA00022448"/>
    </source>
</evidence>
<evidence type="ECO:0000256" key="13">
    <source>
        <dbReference type="ARBA" id="ARBA00023065"/>
    </source>
</evidence>
<dbReference type="Gene3D" id="3.30.70.100">
    <property type="match status" value="1"/>
</dbReference>
<keyword evidence="11 16" id="KW-1133">Transmembrane helix</keyword>
<dbReference type="InterPro" id="IPR006121">
    <property type="entry name" value="HMA_dom"/>
</dbReference>
<evidence type="ECO:0000256" key="5">
    <source>
        <dbReference type="ARBA" id="ARBA00022692"/>
    </source>
</evidence>
<dbReference type="Gene3D" id="2.70.150.10">
    <property type="entry name" value="Calcium-transporting ATPase, cytoplasmic transduction domain A"/>
    <property type="match status" value="1"/>
</dbReference>
<dbReference type="Pfam" id="PF00122">
    <property type="entry name" value="E1-E2_ATPase"/>
    <property type="match status" value="1"/>
</dbReference>
<dbReference type="InterPro" id="IPR036163">
    <property type="entry name" value="HMA_dom_sf"/>
</dbReference>
<keyword evidence="7 16" id="KW-0547">Nucleotide-binding</keyword>
<dbReference type="CDD" id="cd02094">
    <property type="entry name" value="P-type_ATPase_Cu-like"/>
    <property type="match status" value="1"/>
</dbReference>
<dbReference type="PANTHER" id="PTHR43520:SF8">
    <property type="entry name" value="P-TYPE CU(+) TRANSPORTER"/>
    <property type="match status" value="1"/>
</dbReference>
<dbReference type="InterPro" id="IPR044492">
    <property type="entry name" value="P_typ_ATPase_HD_dom"/>
</dbReference>
<dbReference type="EMBL" id="AYZE01000016">
    <property type="protein sequence ID" value="KRM90175.1"/>
    <property type="molecule type" value="Genomic_DNA"/>
</dbReference>
<dbReference type="SUPFAM" id="SSF81653">
    <property type="entry name" value="Calcium ATPase, transduction domain A"/>
    <property type="match status" value="1"/>
</dbReference>
<dbReference type="Pfam" id="PF00702">
    <property type="entry name" value="Hydrolase"/>
    <property type="match status" value="1"/>
</dbReference>
<dbReference type="InterPro" id="IPR023298">
    <property type="entry name" value="ATPase_P-typ_TM_dom_sf"/>
</dbReference>
<dbReference type="InterPro" id="IPR018303">
    <property type="entry name" value="ATPase_P-typ_P_site"/>
</dbReference>
<comment type="catalytic activity">
    <reaction evidence="15">
        <text>Cu(+)(in) + ATP + H2O = Cu(+)(out) + ADP + phosphate + H(+)</text>
        <dbReference type="Rhea" id="RHEA:25792"/>
        <dbReference type="ChEBI" id="CHEBI:15377"/>
        <dbReference type="ChEBI" id="CHEBI:15378"/>
        <dbReference type="ChEBI" id="CHEBI:30616"/>
        <dbReference type="ChEBI" id="CHEBI:43474"/>
        <dbReference type="ChEBI" id="CHEBI:49552"/>
        <dbReference type="ChEBI" id="CHEBI:456216"/>
        <dbReference type="EC" id="7.2.2.8"/>
    </reaction>
</comment>
<dbReference type="FunFam" id="3.30.70.100:FF:000001">
    <property type="entry name" value="ATPase copper transporting beta"/>
    <property type="match status" value="1"/>
</dbReference>
<evidence type="ECO:0000313" key="19">
    <source>
        <dbReference type="Proteomes" id="UP000051131"/>
    </source>
</evidence>
<feature type="transmembrane region" description="Helical" evidence="16">
    <location>
        <begin position="132"/>
        <end position="148"/>
    </location>
</feature>
<keyword evidence="13" id="KW-0406">Ion transport</keyword>
<protein>
    <recommendedName>
        <fullName evidence="3">P-type Cu(+) transporter</fullName>
        <ecNumber evidence="3">7.2.2.8</ecNumber>
    </recommendedName>
</protein>
<feature type="transmembrane region" description="Helical" evidence="16">
    <location>
        <begin position="351"/>
        <end position="373"/>
    </location>
</feature>
<dbReference type="GO" id="GO:0005886">
    <property type="term" value="C:plasma membrane"/>
    <property type="evidence" value="ECO:0007669"/>
    <property type="project" value="UniProtKB-SubCell"/>
</dbReference>
<dbReference type="SUPFAM" id="SSF55008">
    <property type="entry name" value="HMA, heavy metal-associated domain"/>
    <property type="match status" value="1"/>
</dbReference>